<proteinExistence type="predicted"/>
<dbReference type="EMBL" id="CAJVPQ010005061">
    <property type="protein sequence ID" value="CAG8663259.1"/>
    <property type="molecule type" value="Genomic_DNA"/>
</dbReference>
<feature type="non-terminal residue" evidence="1">
    <location>
        <position position="1"/>
    </location>
</feature>
<keyword evidence="2" id="KW-1185">Reference proteome</keyword>
<accession>A0A9N9E729</accession>
<organism evidence="1 2">
    <name type="scientific">Funneliformis caledonium</name>
    <dbReference type="NCBI Taxonomy" id="1117310"/>
    <lineage>
        <taxon>Eukaryota</taxon>
        <taxon>Fungi</taxon>
        <taxon>Fungi incertae sedis</taxon>
        <taxon>Mucoromycota</taxon>
        <taxon>Glomeromycotina</taxon>
        <taxon>Glomeromycetes</taxon>
        <taxon>Glomerales</taxon>
        <taxon>Glomeraceae</taxon>
        <taxon>Funneliformis</taxon>
    </lineage>
</organism>
<dbReference type="OrthoDB" id="2437246at2759"/>
<protein>
    <submittedName>
        <fullName evidence="1">1811_t:CDS:1</fullName>
    </submittedName>
</protein>
<name>A0A9N9E729_9GLOM</name>
<reference evidence="1" key="1">
    <citation type="submission" date="2021-06" db="EMBL/GenBank/DDBJ databases">
        <authorList>
            <person name="Kallberg Y."/>
            <person name="Tangrot J."/>
            <person name="Rosling A."/>
        </authorList>
    </citation>
    <scope>NUCLEOTIDE SEQUENCE</scope>
    <source>
        <strain evidence="1">UK204</strain>
    </source>
</reference>
<gene>
    <name evidence="1" type="ORF">FCALED_LOCUS11649</name>
</gene>
<evidence type="ECO:0000313" key="2">
    <source>
        <dbReference type="Proteomes" id="UP000789570"/>
    </source>
</evidence>
<sequence>MASLDDYMIQIPADEWSLLGFLIFRKRQDDFSGIKDKEHYRFQMSLLVVQSCDIFTTVKKAKATYCLNNFKSKLITLENKIKISQKKKNLLVERVALQHKRPAEEVSLIITTPSNLRIYSLPLFYNNEDNSFGNYNKESNEVEDASTEAFPDEINILTSEIIDMSNHFTNLYITFQDKEGVELNDLKFTDFSILNESKKYITEKIIIDHSSNHDWIMNEYNISEDFHEFQTQTVEQLKYNPFFSYATEVDKILCLSSIMYVKEDKPDLLTSETLPVIVKLMILEYSE</sequence>
<dbReference type="AlphaFoldDB" id="A0A9N9E729"/>
<evidence type="ECO:0000313" key="1">
    <source>
        <dbReference type="EMBL" id="CAG8663259.1"/>
    </source>
</evidence>
<comment type="caution">
    <text evidence="1">The sequence shown here is derived from an EMBL/GenBank/DDBJ whole genome shotgun (WGS) entry which is preliminary data.</text>
</comment>
<dbReference type="Proteomes" id="UP000789570">
    <property type="component" value="Unassembled WGS sequence"/>
</dbReference>